<organism evidence="1 2">
    <name type="scientific">Corynebacterium uterequi</name>
    <dbReference type="NCBI Taxonomy" id="1072256"/>
    <lineage>
        <taxon>Bacteria</taxon>
        <taxon>Bacillati</taxon>
        <taxon>Actinomycetota</taxon>
        <taxon>Actinomycetes</taxon>
        <taxon>Mycobacteriales</taxon>
        <taxon>Corynebacteriaceae</taxon>
        <taxon>Corynebacterium</taxon>
    </lineage>
</organism>
<dbReference type="AlphaFoldDB" id="A0A0G3HHN8"/>
<evidence type="ECO:0000313" key="2">
    <source>
        <dbReference type="Proteomes" id="UP000035548"/>
    </source>
</evidence>
<dbReference type="STRING" id="1072256.CUTER_03190"/>
<dbReference type="Gene3D" id="3.20.10.10">
    <property type="entry name" value="D-amino Acid Aminotransferase, subunit A, domain 2"/>
    <property type="match status" value="1"/>
</dbReference>
<dbReference type="EMBL" id="CP011546">
    <property type="protein sequence ID" value="AKK10647.1"/>
    <property type="molecule type" value="Genomic_DNA"/>
</dbReference>
<dbReference type="Proteomes" id="UP000035548">
    <property type="component" value="Chromosome"/>
</dbReference>
<reference evidence="2" key="2">
    <citation type="submission" date="2015-05" db="EMBL/GenBank/DDBJ databases">
        <title>Complete genome sequence of Corynebacterium uterequi DSM 45634, isolated from the uterus of a maiden mare.</title>
        <authorList>
            <person name="Ruckert C."/>
            <person name="Albersmeier A."/>
            <person name="Winkler A."/>
            <person name="Tauch A."/>
        </authorList>
    </citation>
    <scope>NUCLEOTIDE SEQUENCE [LARGE SCALE GENOMIC DNA]</scope>
    <source>
        <strain evidence="2">DSM 45634</strain>
    </source>
</reference>
<gene>
    <name evidence="1" type="ORF">CUTER_03190</name>
</gene>
<dbReference type="RefSeq" id="WP_047259197.1">
    <property type="nucleotide sequence ID" value="NZ_CP011546.1"/>
</dbReference>
<evidence type="ECO:0000313" key="1">
    <source>
        <dbReference type="EMBL" id="AKK10647.1"/>
    </source>
</evidence>
<dbReference type="KEGG" id="cut:CUTER_03190"/>
<protein>
    <submittedName>
        <fullName evidence="1">Uncharacterized protein</fullName>
    </submittedName>
</protein>
<sequence length="241" mass="25810">MNDLIVSFAVRNGRVVGLRRLLSQVSDHGQLSTQTMNLLLRDLKDIAADDVRAIIRARTGEASVSRRPLVPQAPRLVVSANPLKDQRERPNIPGADASWLSTQLQVVTADGAHEGLLHAHDGGIVGALGAALVVVLGDTIAISSHPDTTPSVILDELVDLLRMEGIAIRHLPTGFTLAQLRTNETWLVSPVSGVRRVDSWLEYGTVVPAPHMPPASPVPSAEELNAQLTRVAEPVAQCEAI</sequence>
<keyword evidence="2" id="KW-1185">Reference proteome</keyword>
<dbReference type="InterPro" id="IPR043132">
    <property type="entry name" value="BCAT-like_C"/>
</dbReference>
<accession>A0A0G3HHN8</accession>
<dbReference type="PATRIC" id="fig|1072256.5.peg.632"/>
<dbReference type="OrthoDB" id="4401126at2"/>
<reference evidence="1 2" key="1">
    <citation type="journal article" date="2015" name="Genome Announc.">
        <title>Virulence Factor Genes Detected in the Complete Genome Sequence of Corynebacterium uterequi DSM 45634, Isolated from the Uterus of a Maiden Mare.</title>
        <authorList>
            <person name="Ruckert C."/>
            <person name="Kriete M."/>
            <person name="Jaenicke S."/>
            <person name="Winkler A."/>
            <person name="Tauch A."/>
        </authorList>
    </citation>
    <scope>NUCLEOTIDE SEQUENCE [LARGE SCALE GENOMIC DNA]</scope>
    <source>
        <strain evidence="1 2">DSM 45634</strain>
    </source>
</reference>
<proteinExistence type="predicted"/>
<name>A0A0G3HHN8_9CORY</name>